<dbReference type="EMBL" id="JBHSLF010000050">
    <property type="protein sequence ID" value="MFC5345548.1"/>
    <property type="molecule type" value="Genomic_DNA"/>
</dbReference>
<dbReference type="InterPro" id="IPR036271">
    <property type="entry name" value="Tet_transcr_reg_TetR-rel_C_sf"/>
</dbReference>
<dbReference type="PRINTS" id="PR00455">
    <property type="entry name" value="HTHTETR"/>
</dbReference>
<dbReference type="Gene3D" id="1.10.10.60">
    <property type="entry name" value="Homeodomain-like"/>
    <property type="match status" value="1"/>
</dbReference>
<accession>A0ABW0FYZ2</accession>
<organism evidence="6 7">
    <name type="scientific">Brevundimonas staleyi</name>
    <dbReference type="NCBI Taxonomy" id="74326"/>
    <lineage>
        <taxon>Bacteria</taxon>
        <taxon>Pseudomonadati</taxon>
        <taxon>Pseudomonadota</taxon>
        <taxon>Alphaproteobacteria</taxon>
        <taxon>Caulobacterales</taxon>
        <taxon>Caulobacteraceae</taxon>
        <taxon>Brevundimonas</taxon>
    </lineage>
</organism>
<dbReference type="Pfam" id="PF00440">
    <property type="entry name" value="TetR_N"/>
    <property type="match status" value="1"/>
</dbReference>
<dbReference type="InterPro" id="IPR050109">
    <property type="entry name" value="HTH-type_TetR-like_transc_reg"/>
</dbReference>
<feature type="domain" description="HTH tetR-type" evidence="5">
    <location>
        <begin position="15"/>
        <end position="75"/>
    </location>
</feature>
<protein>
    <submittedName>
        <fullName evidence="6">TetR/AcrR family transcriptional regulator</fullName>
    </submittedName>
</protein>
<dbReference type="SUPFAM" id="SSF46689">
    <property type="entry name" value="Homeodomain-like"/>
    <property type="match status" value="1"/>
</dbReference>
<dbReference type="InterPro" id="IPR011075">
    <property type="entry name" value="TetR_C"/>
</dbReference>
<dbReference type="RefSeq" id="WP_374036537.1">
    <property type="nucleotide sequence ID" value="NZ_CP169082.1"/>
</dbReference>
<dbReference type="Proteomes" id="UP001596152">
    <property type="component" value="Unassembled WGS sequence"/>
</dbReference>
<evidence type="ECO:0000256" key="4">
    <source>
        <dbReference type="PROSITE-ProRule" id="PRU00335"/>
    </source>
</evidence>
<feature type="DNA-binding region" description="H-T-H motif" evidence="4">
    <location>
        <begin position="38"/>
        <end position="57"/>
    </location>
</feature>
<dbReference type="PANTHER" id="PTHR30055:SF148">
    <property type="entry name" value="TETR-FAMILY TRANSCRIPTIONAL REGULATOR"/>
    <property type="match status" value="1"/>
</dbReference>
<keyword evidence="3" id="KW-0804">Transcription</keyword>
<keyword evidence="1" id="KW-0805">Transcription regulation</keyword>
<dbReference type="SUPFAM" id="SSF48498">
    <property type="entry name" value="Tetracyclin repressor-like, C-terminal domain"/>
    <property type="match status" value="1"/>
</dbReference>
<dbReference type="InterPro" id="IPR001647">
    <property type="entry name" value="HTH_TetR"/>
</dbReference>
<evidence type="ECO:0000256" key="2">
    <source>
        <dbReference type="ARBA" id="ARBA00023125"/>
    </source>
</evidence>
<dbReference type="InterPro" id="IPR009057">
    <property type="entry name" value="Homeodomain-like_sf"/>
</dbReference>
<evidence type="ECO:0000313" key="7">
    <source>
        <dbReference type="Proteomes" id="UP001596152"/>
    </source>
</evidence>
<keyword evidence="7" id="KW-1185">Reference proteome</keyword>
<proteinExistence type="predicted"/>
<comment type="caution">
    <text evidence="6">The sequence shown here is derived from an EMBL/GenBank/DDBJ whole genome shotgun (WGS) entry which is preliminary data.</text>
</comment>
<keyword evidence="2 4" id="KW-0238">DNA-binding</keyword>
<name>A0ABW0FYZ2_9CAUL</name>
<sequence>MSQTESRPRGRPPSAAARLRALSAAREILMTQGFGRVTIDAVSARSGVGKPTLYRHWANASELAMAALMEDHAEAPGAATGTLEEGLAHHLRAIVQAFGTTRGRQIGLAMAAADPESEMTRAFRNRVVLSGREAGRQLIATAVSRGELEQPEDIERLLDMIYAPIFYRLLVRHGPLDAAFAEGLAAGAMALLRSSRTSALNN</sequence>
<dbReference type="PANTHER" id="PTHR30055">
    <property type="entry name" value="HTH-TYPE TRANSCRIPTIONAL REGULATOR RUTR"/>
    <property type="match status" value="1"/>
</dbReference>
<dbReference type="Gene3D" id="1.10.357.10">
    <property type="entry name" value="Tetracycline Repressor, domain 2"/>
    <property type="match status" value="1"/>
</dbReference>
<gene>
    <name evidence="6" type="ORF">ACFPIE_16655</name>
</gene>
<evidence type="ECO:0000256" key="3">
    <source>
        <dbReference type="ARBA" id="ARBA00023163"/>
    </source>
</evidence>
<reference evidence="7" key="1">
    <citation type="journal article" date="2019" name="Int. J. Syst. Evol. Microbiol.">
        <title>The Global Catalogue of Microorganisms (GCM) 10K type strain sequencing project: providing services to taxonomists for standard genome sequencing and annotation.</title>
        <authorList>
            <consortium name="The Broad Institute Genomics Platform"/>
            <consortium name="The Broad Institute Genome Sequencing Center for Infectious Disease"/>
            <person name="Wu L."/>
            <person name="Ma J."/>
        </authorList>
    </citation>
    <scope>NUCLEOTIDE SEQUENCE [LARGE SCALE GENOMIC DNA]</scope>
    <source>
        <strain evidence="7">JCM 12125</strain>
    </source>
</reference>
<dbReference type="Pfam" id="PF16859">
    <property type="entry name" value="TetR_C_11"/>
    <property type="match status" value="1"/>
</dbReference>
<dbReference type="PROSITE" id="PS50977">
    <property type="entry name" value="HTH_TETR_2"/>
    <property type="match status" value="1"/>
</dbReference>
<evidence type="ECO:0000313" key="6">
    <source>
        <dbReference type="EMBL" id="MFC5345548.1"/>
    </source>
</evidence>
<evidence type="ECO:0000256" key="1">
    <source>
        <dbReference type="ARBA" id="ARBA00023015"/>
    </source>
</evidence>
<evidence type="ECO:0000259" key="5">
    <source>
        <dbReference type="PROSITE" id="PS50977"/>
    </source>
</evidence>